<organism evidence="1 2">
    <name type="scientific">Heyndrickxia coagulans</name>
    <name type="common">Weizmannia coagulans</name>
    <dbReference type="NCBI Taxonomy" id="1398"/>
    <lineage>
        <taxon>Bacteria</taxon>
        <taxon>Bacillati</taxon>
        <taxon>Bacillota</taxon>
        <taxon>Bacilli</taxon>
        <taxon>Bacillales</taxon>
        <taxon>Bacillaceae</taxon>
        <taxon>Heyndrickxia</taxon>
    </lineage>
</organism>
<comment type="caution">
    <text evidence="1">The sequence shown here is derived from an EMBL/GenBank/DDBJ whole genome shotgun (WGS) entry which is preliminary data.</text>
</comment>
<dbReference type="Gene3D" id="3.30.310.250">
    <property type="entry name" value="Sporulation inhibitor of replication protein SirA"/>
    <property type="match status" value="1"/>
</dbReference>
<evidence type="ECO:0000313" key="2">
    <source>
        <dbReference type="Proteomes" id="UP000075288"/>
    </source>
</evidence>
<evidence type="ECO:0000313" key="1">
    <source>
        <dbReference type="EMBL" id="KYC60773.1"/>
    </source>
</evidence>
<gene>
    <name evidence="1" type="ORF">B4098_3017</name>
</gene>
<accession>A0A150JU07</accession>
<dbReference type="InterPro" id="IPR019683">
    <property type="entry name" value="SirA"/>
</dbReference>
<proteinExistence type="predicted"/>
<dbReference type="EMBL" id="LQYG01000083">
    <property type="protein sequence ID" value="KYC60773.1"/>
    <property type="molecule type" value="Genomic_DNA"/>
</dbReference>
<protein>
    <submittedName>
        <fullName evidence="1">Uncharacterized protein</fullName>
    </submittedName>
</protein>
<name>A0A150JU07_HEYCO</name>
<dbReference type="RefSeq" id="WP_019720383.1">
    <property type="nucleotide sequence ID" value="NZ_CP051674.1"/>
</dbReference>
<dbReference type="GeneID" id="29813661"/>
<dbReference type="AlphaFoldDB" id="A0A150JU07"/>
<dbReference type="InterPro" id="IPR038449">
    <property type="entry name" value="SirA_sf"/>
</dbReference>
<sequence length="145" mass="17153">MRSYSIYLIKEEFAQYYYGREQMFFNLFHQYAHVSGSLKNVLSRQIHYITKQIPLLPVHHVLQPLFSDTINMTKTGACQLLSKKEGQVLEVTIEERMLRLNVSGSYDTETAVFEILRNFKGNLLAIDYDHKRYGWIKPVKERKFV</sequence>
<dbReference type="Pfam" id="PF10747">
    <property type="entry name" value="SirA"/>
    <property type="match status" value="1"/>
</dbReference>
<dbReference type="PATRIC" id="fig|1398.26.peg.634"/>
<dbReference type="Proteomes" id="UP000075288">
    <property type="component" value="Unassembled WGS sequence"/>
</dbReference>
<reference evidence="1 2" key="1">
    <citation type="submission" date="2016-01" db="EMBL/GenBank/DDBJ databases">
        <title>Genome Sequences of Twelve Sporeforming Bacillus Species Isolated from Foods.</title>
        <authorList>
            <person name="Berendsen E.M."/>
            <person name="Wells-Bennik M.H."/>
            <person name="Krawcyk A.O."/>
            <person name="De Jong A."/>
            <person name="Holsappel S."/>
            <person name="Eijlander R.T."/>
            <person name="Kuipers O.P."/>
        </authorList>
    </citation>
    <scope>NUCLEOTIDE SEQUENCE [LARGE SCALE GENOMIC DNA]</scope>
    <source>
        <strain evidence="1 2">B4098</strain>
    </source>
</reference>